<feature type="region of interest" description="Disordered" evidence="1">
    <location>
        <begin position="538"/>
        <end position="557"/>
    </location>
</feature>
<dbReference type="GO" id="GO:0006749">
    <property type="term" value="P:glutathione metabolic process"/>
    <property type="evidence" value="ECO:0007669"/>
    <property type="project" value="TreeGrafter"/>
</dbReference>
<dbReference type="GO" id="GO:0005829">
    <property type="term" value="C:cytosol"/>
    <property type="evidence" value="ECO:0007669"/>
    <property type="project" value="TreeGrafter"/>
</dbReference>
<dbReference type="GO" id="GO:0017168">
    <property type="term" value="F:5-oxoprolinase (ATP-hydrolyzing) activity"/>
    <property type="evidence" value="ECO:0007669"/>
    <property type="project" value="TreeGrafter"/>
</dbReference>
<dbReference type="AlphaFoldDB" id="A0A1Y5T3M1"/>
<evidence type="ECO:0000313" key="4">
    <source>
        <dbReference type="Proteomes" id="UP000193900"/>
    </source>
</evidence>
<keyword evidence="3" id="KW-0436">Ligase</keyword>
<dbReference type="InterPro" id="IPR045079">
    <property type="entry name" value="Oxoprolinase-like"/>
</dbReference>
<dbReference type="EC" id="6.4.1.8" evidence="3"/>
<dbReference type="InterPro" id="IPR003692">
    <property type="entry name" value="Hydantoinase_B"/>
</dbReference>
<reference evidence="3 4" key="1">
    <citation type="submission" date="2017-03" db="EMBL/GenBank/DDBJ databases">
        <authorList>
            <person name="Afonso C.L."/>
            <person name="Miller P.J."/>
            <person name="Scott M.A."/>
            <person name="Spackman E."/>
            <person name="Goraichik I."/>
            <person name="Dimitrov K.M."/>
            <person name="Suarez D.L."/>
            <person name="Swayne D.E."/>
        </authorList>
    </citation>
    <scope>NUCLEOTIDE SEQUENCE [LARGE SCALE GENOMIC DNA]</scope>
    <source>
        <strain evidence="3 4">CECT 7023</strain>
    </source>
</reference>
<sequence>MTATTPKADGAFTAIVQSYVAAAANEMRATLVRTAFNPVIYEVLDFGISIYDARLDLIGEAPGLTFFLGANDYSVRQVLGYLGTENLEPGDIVISNYPYWNGAHVSDATLLAPVFDPERGDLVSVLVVRAHWMDLGAKDPGYVLDSTDMHQEGLVFPATKIYRRGKANPEIIDIIRFNSRMPDLVIGDLHAQVAALRTGERRMHEILAKFGRDDFEAAVAGMHAHGEAATRAALADLPKGSWTASDILDDDGIGTDPVHMQVRVTITDEVFEVDFDGSAPATKGPVNMPFGATLAMCKVLFKSLTTPEEPSNAGQMRALSIKAEPGTLFHAVYPAPTFTLWTGIVAVELVLKALAQAMPDRLAASSGGDVPGFMMLGVHPDTGEMFAISNNDPVGWGGAPGHDGSNALIHLSESIVRSTSTEIMETRTTMLMERVEVTPDSGGPGRFRGGLGLTRDIRFLTDGEFLTVIKKTKSAPWGLAGGADSLPNRIVLFPGTAQERAVSTQRVPVKAGDRVRVMSAGGGGYGPASERPRSAIEADLAEGYVTPQGARRDYGHE</sequence>
<dbReference type="RefSeq" id="WP_085879217.1">
    <property type="nucleotide sequence ID" value="NZ_FWFZ01000010.1"/>
</dbReference>
<name>A0A1Y5T3M1_9RHOB</name>
<protein>
    <submittedName>
        <fullName evidence="3">Acetophenone carboxylase delta subunit</fullName>
        <ecNumber evidence="3">6.4.1.8</ecNumber>
    </submittedName>
</protein>
<dbReference type="PANTHER" id="PTHR11365:SF23">
    <property type="entry name" value="HYPOTHETICAL 5-OXOPROLINASE (EUROFUNG)-RELATED"/>
    <property type="match status" value="1"/>
</dbReference>
<dbReference type="Pfam" id="PF02538">
    <property type="entry name" value="Hydantoinase_B"/>
    <property type="match status" value="1"/>
</dbReference>
<evidence type="ECO:0000256" key="1">
    <source>
        <dbReference type="SAM" id="MobiDB-lite"/>
    </source>
</evidence>
<gene>
    <name evidence="3" type="primary">apc4_4</name>
    <name evidence="3" type="ORF">ROA7023_02371</name>
</gene>
<feature type="domain" description="Hydantoinase B/oxoprolinase" evidence="2">
    <location>
        <begin position="13"/>
        <end position="527"/>
    </location>
</feature>
<dbReference type="PANTHER" id="PTHR11365">
    <property type="entry name" value="5-OXOPROLINASE RELATED"/>
    <property type="match status" value="1"/>
</dbReference>
<evidence type="ECO:0000313" key="3">
    <source>
        <dbReference type="EMBL" id="SLN53444.1"/>
    </source>
</evidence>
<dbReference type="EMBL" id="FWFZ01000010">
    <property type="protein sequence ID" value="SLN53444.1"/>
    <property type="molecule type" value="Genomic_DNA"/>
</dbReference>
<proteinExistence type="predicted"/>
<evidence type="ECO:0000259" key="2">
    <source>
        <dbReference type="Pfam" id="PF02538"/>
    </source>
</evidence>
<dbReference type="Proteomes" id="UP000193900">
    <property type="component" value="Unassembled WGS sequence"/>
</dbReference>
<keyword evidence="4" id="KW-1185">Reference proteome</keyword>
<dbReference type="OrthoDB" id="9761586at2"/>
<dbReference type="GO" id="GO:0016874">
    <property type="term" value="F:ligase activity"/>
    <property type="evidence" value="ECO:0007669"/>
    <property type="project" value="UniProtKB-KW"/>
</dbReference>
<accession>A0A1Y5T3M1</accession>
<organism evidence="3 4">
    <name type="scientific">Roseisalinus antarcticus</name>
    <dbReference type="NCBI Taxonomy" id="254357"/>
    <lineage>
        <taxon>Bacteria</taxon>
        <taxon>Pseudomonadati</taxon>
        <taxon>Pseudomonadota</taxon>
        <taxon>Alphaproteobacteria</taxon>
        <taxon>Rhodobacterales</taxon>
        <taxon>Roseobacteraceae</taxon>
        <taxon>Roseisalinus</taxon>
    </lineage>
</organism>